<keyword evidence="1" id="KW-0145">Chemotaxis</keyword>
<dbReference type="GO" id="GO:0004888">
    <property type="term" value="F:transmembrane signaling receptor activity"/>
    <property type="evidence" value="ECO:0007669"/>
    <property type="project" value="InterPro"/>
</dbReference>
<gene>
    <name evidence="7" type="ORF">AKG39_12935</name>
</gene>
<keyword evidence="8" id="KW-1185">Reference proteome</keyword>
<dbReference type="AlphaFoldDB" id="A0A0L6TYQ2"/>
<reference evidence="8" key="1">
    <citation type="submission" date="2015-07" db="EMBL/GenBank/DDBJ databases">
        <title>Draft genome sequence of Acetobacterium bakii DSM 8293, a potential psychrophilic chemical producer through syngas fermentation.</title>
        <authorList>
            <person name="Song Y."/>
            <person name="Hwang S."/>
            <person name="Cho B.-K."/>
        </authorList>
    </citation>
    <scope>NUCLEOTIDE SEQUENCE [LARGE SCALE GENOMIC DNA]</scope>
    <source>
        <strain evidence="8">DSM 8239</strain>
    </source>
</reference>
<dbReference type="Pfam" id="PF12729">
    <property type="entry name" value="4HB_MCP_1"/>
    <property type="match status" value="1"/>
</dbReference>
<dbReference type="CDD" id="cd06225">
    <property type="entry name" value="HAMP"/>
    <property type="match status" value="1"/>
</dbReference>
<dbReference type="InterPro" id="IPR004089">
    <property type="entry name" value="MCPsignal_dom"/>
</dbReference>
<dbReference type="SMART" id="SM00304">
    <property type="entry name" value="HAMP"/>
    <property type="match status" value="1"/>
</dbReference>
<comment type="caution">
    <text evidence="7">The sequence shown here is derived from an EMBL/GenBank/DDBJ whole genome shotgun (WGS) entry which is preliminary data.</text>
</comment>
<dbReference type="InterPro" id="IPR051310">
    <property type="entry name" value="MCP_chemotaxis"/>
</dbReference>
<evidence type="ECO:0000313" key="8">
    <source>
        <dbReference type="Proteomes" id="UP000036873"/>
    </source>
</evidence>
<dbReference type="GO" id="GO:0007165">
    <property type="term" value="P:signal transduction"/>
    <property type="evidence" value="ECO:0007669"/>
    <property type="project" value="UniProtKB-KW"/>
</dbReference>
<keyword evidence="3" id="KW-0807">Transducer</keyword>
<dbReference type="Gene3D" id="1.10.287.950">
    <property type="entry name" value="Methyl-accepting chemotaxis protein"/>
    <property type="match status" value="1"/>
</dbReference>
<protein>
    <submittedName>
        <fullName evidence="7">Chemotaxis protein</fullName>
    </submittedName>
</protein>
<dbReference type="CDD" id="cd11386">
    <property type="entry name" value="MCP_signal"/>
    <property type="match status" value="1"/>
</dbReference>
<dbReference type="STRING" id="52689.AKG39_12935"/>
<evidence type="ECO:0000256" key="3">
    <source>
        <dbReference type="PROSITE-ProRule" id="PRU00284"/>
    </source>
</evidence>
<keyword evidence="4" id="KW-1133">Transmembrane helix</keyword>
<dbReference type="PROSITE" id="PS50885">
    <property type="entry name" value="HAMP"/>
    <property type="match status" value="1"/>
</dbReference>
<evidence type="ECO:0000259" key="5">
    <source>
        <dbReference type="PROSITE" id="PS50111"/>
    </source>
</evidence>
<dbReference type="SUPFAM" id="SSF58104">
    <property type="entry name" value="Methyl-accepting chemotaxis protein (MCP) signaling domain"/>
    <property type="match status" value="1"/>
</dbReference>
<feature type="domain" description="HAMP" evidence="6">
    <location>
        <begin position="214"/>
        <end position="266"/>
    </location>
</feature>
<name>A0A0L6TYQ2_9FIRM</name>
<evidence type="ECO:0000259" key="6">
    <source>
        <dbReference type="PROSITE" id="PS50885"/>
    </source>
</evidence>
<feature type="transmembrane region" description="Helical" evidence="4">
    <location>
        <begin position="12"/>
        <end position="33"/>
    </location>
</feature>
<dbReference type="Pfam" id="PF00015">
    <property type="entry name" value="MCPsignal"/>
    <property type="match status" value="1"/>
</dbReference>
<evidence type="ECO:0000313" key="7">
    <source>
        <dbReference type="EMBL" id="KNZ41222.1"/>
    </source>
</evidence>
<dbReference type="EMBL" id="LGYO01000033">
    <property type="protein sequence ID" value="KNZ41222.1"/>
    <property type="molecule type" value="Genomic_DNA"/>
</dbReference>
<keyword evidence="4" id="KW-0812">Transmembrane</keyword>
<dbReference type="GO" id="GO:0005886">
    <property type="term" value="C:plasma membrane"/>
    <property type="evidence" value="ECO:0007669"/>
    <property type="project" value="TreeGrafter"/>
</dbReference>
<dbReference type="Proteomes" id="UP000036873">
    <property type="component" value="Unassembled WGS sequence"/>
</dbReference>
<feature type="domain" description="Methyl-accepting transducer" evidence="5">
    <location>
        <begin position="271"/>
        <end position="500"/>
    </location>
</feature>
<feature type="transmembrane region" description="Helical" evidence="4">
    <location>
        <begin position="192"/>
        <end position="213"/>
    </location>
</feature>
<dbReference type="PRINTS" id="PR00260">
    <property type="entry name" value="CHEMTRNSDUCR"/>
</dbReference>
<dbReference type="PANTHER" id="PTHR43531">
    <property type="entry name" value="PROTEIN ICFG"/>
    <property type="match status" value="1"/>
</dbReference>
<dbReference type="Gene3D" id="6.10.340.10">
    <property type="match status" value="1"/>
</dbReference>
<dbReference type="SMART" id="SM00283">
    <property type="entry name" value="MA"/>
    <property type="match status" value="1"/>
</dbReference>
<dbReference type="GO" id="GO:0006935">
    <property type="term" value="P:chemotaxis"/>
    <property type="evidence" value="ECO:0007669"/>
    <property type="project" value="UniProtKB-KW"/>
</dbReference>
<dbReference type="PATRIC" id="fig|52689.4.peg.1950"/>
<evidence type="ECO:0000256" key="4">
    <source>
        <dbReference type="SAM" id="Phobius"/>
    </source>
</evidence>
<dbReference type="InterPro" id="IPR003660">
    <property type="entry name" value="HAMP_dom"/>
</dbReference>
<accession>A0A0L6TYQ2</accession>
<proteinExistence type="inferred from homology"/>
<evidence type="ECO:0000256" key="2">
    <source>
        <dbReference type="ARBA" id="ARBA00029447"/>
    </source>
</evidence>
<dbReference type="PANTHER" id="PTHR43531:SF11">
    <property type="entry name" value="METHYL-ACCEPTING CHEMOTAXIS PROTEIN 3"/>
    <property type="match status" value="1"/>
</dbReference>
<keyword evidence="4" id="KW-0472">Membrane</keyword>
<evidence type="ECO:0000256" key="1">
    <source>
        <dbReference type="ARBA" id="ARBA00022500"/>
    </source>
</evidence>
<dbReference type="FunFam" id="1.10.287.950:FF:000001">
    <property type="entry name" value="Methyl-accepting chemotaxis sensory transducer"/>
    <property type="match status" value="1"/>
</dbReference>
<dbReference type="InterPro" id="IPR024478">
    <property type="entry name" value="HlyB_4HB_MCP"/>
</dbReference>
<dbReference type="Pfam" id="PF00672">
    <property type="entry name" value="HAMP"/>
    <property type="match status" value="1"/>
</dbReference>
<sequence>MKWFYNLKIGTKMILGFSVVALIALGIGVMGVVNIQKIKSQDTYLYEKMTAPIGELIYIVDAFEGILGNVQDGVLATTPEQIAAAESSILKQNSTFDANLKTFQTTLVTEEANQLADEMYVLKDQFDAEVGEIFTLAKQGKQAEAINLMKNGDYETLHAKIESNYREILEIKLGISEETALSNAAIARTSTITTIIMIIIGLGVSIVLGLFITSTIKKPIQKMVDASTRMAAGDLDICIDINTKDEVGILAKAFTQMAHNMNDVMVNFNAGSEQVAIGSKQVSDSSIALSQGATEQASSIEELTASIEEINSHTKLNAQNANLANQLAESTRENALRGNAHMDQMLASMAEISHSSNNIFKIIKVIDEIAFQTNILALNAAVEAARAGEGGKGFAVVAEEVRNLAARSAKAAKETSVLIEGSIKNVEGGTKIANQTAGALVEIADSIGKVYDLVNDISIATNEQAIGVDQITQGIAQIAMVVQATSATSEETAAASEELASQAEMLRHQVTRFTLKNTGFREFGNELDEMHPDVQQLMERLKEQNRQSVEAQVRSSLKLPASKKILLSETEFGKY</sequence>
<comment type="similarity">
    <text evidence="2">Belongs to the methyl-accepting chemotaxis (MCP) protein family.</text>
</comment>
<dbReference type="InterPro" id="IPR004090">
    <property type="entry name" value="Chemotax_Me-accpt_rcpt"/>
</dbReference>
<organism evidence="7 8">
    <name type="scientific">Acetobacterium bakii</name>
    <dbReference type="NCBI Taxonomy" id="52689"/>
    <lineage>
        <taxon>Bacteria</taxon>
        <taxon>Bacillati</taxon>
        <taxon>Bacillota</taxon>
        <taxon>Clostridia</taxon>
        <taxon>Eubacteriales</taxon>
        <taxon>Eubacteriaceae</taxon>
        <taxon>Acetobacterium</taxon>
    </lineage>
</organism>
<dbReference type="OrthoDB" id="9814363at2"/>
<dbReference type="RefSeq" id="WP_050740818.1">
    <property type="nucleotide sequence ID" value="NZ_LGYO01000033.1"/>
</dbReference>
<dbReference type="PROSITE" id="PS50111">
    <property type="entry name" value="CHEMOTAXIS_TRANSDUC_2"/>
    <property type="match status" value="1"/>
</dbReference>